<protein>
    <submittedName>
        <fullName evidence="2">tRNA (Adenosine(37)-N6)-threonylcarbamoyltransferase complex dimerization subunit type 1 TsaB</fullName>
        <ecNumber evidence="2">2.3.1.234</ecNumber>
    </submittedName>
</protein>
<dbReference type="InterPro" id="IPR000905">
    <property type="entry name" value="Gcp-like_dom"/>
</dbReference>
<keyword evidence="2" id="KW-0808">Transferase</keyword>
<name>A0AAW9K3N9_CARML</name>
<gene>
    <name evidence="2" type="primary">tsaB</name>
    <name evidence="2" type="ORF">RAK27_09155</name>
</gene>
<accession>A0AAW9K3N9</accession>
<feature type="domain" description="Gcp-like" evidence="1">
    <location>
        <begin position="33"/>
        <end position="226"/>
    </location>
</feature>
<dbReference type="AlphaFoldDB" id="A0AAW9K3N9"/>
<dbReference type="PANTHER" id="PTHR11735:SF11">
    <property type="entry name" value="TRNA THREONYLCARBAMOYLADENOSINE BIOSYNTHESIS PROTEIN TSAB"/>
    <property type="match status" value="1"/>
</dbReference>
<proteinExistence type="predicted"/>
<dbReference type="GO" id="GO:0005829">
    <property type="term" value="C:cytosol"/>
    <property type="evidence" value="ECO:0007669"/>
    <property type="project" value="TreeGrafter"/>
</dbReference>
<dbReference type="EMBL" id="JAVBVO010000003">
    <property type="protein sequence ID" value="MDZ5758819.1"/>
    <property type="molecule type" value="Genomic_DNA"/>
</dbReference>
<dbReference type="EC" id="2.3.1.234" evidence="2"/>
<dbReference type="Proteomes" id="UP001290462">
    <property type="component" value="Unassembled WGS sequence"/>
</dbReference>
<reference evidence="2" key="1">
    <citation type="submission" date="2023-08" db="EMBL/GenBank/DDBJ databases">
        <title>Genomic characterization of piscicolin 126 produced by Carnobacterium maltaromaticum CM22 strain isolated from salmon (Salmo salar).</title>
        <authorList>
            <person name="Gonzalez-Gragera E."/>
            <person name="Garcia-Lopez J.D."/>
            <person name="Teso-Perez C."/>
            <person name="Gimenez-Hernandez I."/>
            <person name="Peralta-Sanchez J.M."/>
            <person name="Valdivia E."/>
            <person name="Montalban-Lopez M."/>
            <person name="Martin-Platero A.M."/>
            <person name="Banos A."/>
            <person name="Martinez-Bueno M."/>
        </authorList>
    </citation>
    <scope>NUCLEOTIDE SEQUENCE</scope>
    <source>
        <strain evidence="2">CM22</strain>
    </source>
</reference>
<evidence type="ECO:0000313" key="2">
    <source>
        <dbReference type="EMBL" id="MDZ5758819.1"/>
    </source>
</evidence>
<dbReference type="InterPro" id="IPR043129">
    <property type="entry name" value="ATPase_NBD"/>
</dbReference>
<dbReference type="NCBIfam" id="TIGR03725">
    <property type="entry name" value="T6A_YeaZ"/>
    <property type="match status" value="1"/>
</dbReference>
<dbReference type="RefSeq" id="WP_322808926.1">
    <property type="nucleotide sequence ID" value="NZ_JAVBVO010000003.1"/>
</dbReference>
<dbReference type="Gene3D" id="3.30.420.40">
    <property type="match status" value="2"/>
</dbReference>
<dbReference type="GO" id="GO:0061711">
    <property type="term" value="F:tRNA N(6)-L-threonylcarbamoyladenine synthase activity"/>
    <property type="evidence" value="ECO:0007669"/>
    <property type="project" value="UniProtKB-EC"/>
</dbReference>
<dbReference type="Pfam" id="PF00814">
    <property type="entry name" value="TsaD"/>
    <property type="match status" value="1"/>
</dbReference>
<dbReference type="CDD" id="cd24032">
    <property type="entry name" value="ASKHA_NBD_TsaB"/>
    <property type="match status" value="1"/>
</dbReference>
<dbReference type="SUPFAM" id="SSF53067">
    <property type="entry name" value="Actin-like ATPase domain"/>
    <property type="match status" value="2"/>
</dbReference>
<sequence>MKILAIDTSNQVMCVAAIENQRIVGEFTTNIKGNHSQRLMPAITDLMEAVEWTPAELHRIAVAKGPGSYTGLRIGVTIAKTLAWTLKKELVGISSLEVLAGNCQGANHYIVPMMDARRGNVYTGLYRWDQEAEQLQQVEPDTHIALADWVKFLKTKEGTFEFVGTDWAIHEETIKEALGDRASEVAAQNQLPRAGVLGLLAEKAEPVDSHTFVPDYLKLAEAEENWRAAHPNQLEESYVEKI</sequence>
<dbReference type="InterPro" id="IPR022496">
    <property type="entry name" value="T6A_TsaB"/>
</dbReference>
<organism evidence="2 3">
    <name type="scientific">Carnobacterium maltaromaticum</name>
    <name type="common">Carnobacterium piscicola</name>
    <dbReference type="NCBI Taxonomy" id="2751"/>
    <lineage>
        <taxon>Bacteria</taxon>
        <taxon>Bacillati</taxon>
        <taxon>Bacillota</taxon>
        <taxon>Bacilli</taxon>
        <taxon>Lactobacillales</taxon>
        <taxon>Carnobacteriaceae</taxon>
        <taxon>Carnobacterium</taxon>
    </lineage>
</organism>
<evidence type="ECO:0000259" key="1">
    <source>
        <dbReference type="Pfam" id="PF00814"/>
    </source>
</evidence>
<evidence type="ECO:0000313" key="3">
    <source>
        <dbReference type="Proteomes" id="UP001290462"/>
    </source>
</evidence>
<dbReference type="PANTHER" id="PTHR11735">
    <property type="entry name" value="TRNA N6-ADENOSINE THREONYLCARBAMOYLTRANSFERASE"/>
    <property type="match status" value="1"/>
</dbReference>
<keyword evidence="2" id="KW-0012">Acyltransferase</keyword>
<comment type="caution">
    <text evidence="2">The sequence shown here is derived from an EMBL/GenBank/DDBJ whole genome shotgun (WGS) entry which is preliminary data.</text>
</comment>
<dbReference type="GO" id="GO:0002949">
    <property type="term" value="P:tRNA threonylcarbamoyladenosine modification"/>
    <property type="evidence" value="ECO:0007669"/>
    <property type="project" value="InterPro"/>
</dbReference>